<dbReference type="InterPro" id="IPR051230">
    <property type="entry name" value="APP-Binding"/>
</dbReference>
<organism evidence="3 4">
    <name type="scientific">Sinocyclocheilus rhinocerous</name>
    <dbReference type="NCBI Taxonomy" id="307959"/>
    <lineage>
        <taxon>Eukaryota</taxon>
        <taxon>Metazoa</taxon>
        <taxon>Chordata</taxon>
        <taxon>Craniata</taxon>
        <taxon>Vertebrata</taxon>
        <taxon>Euteleostomi</taxon>
        <taxon>Actinopterygii</taxon>
        <taxon>Neopterygii</taxon>
        <taxon>Teleostei</taxon>
        <taxon>Ostariophysi</taxon>
        <taxon>Cypriniformes</taxon>
        <taxon>Cyprinidae</taxon>
        <taxon>Cyprininae</taxon>
        <taxon>Sinocyclocheilus</taxon>
    </lineage>
</organism>
<dbReference type="PANTHER" id="PTHR12345">
    <property type="entry name" value="SYNTENIN RELATED"/>
    <property type="match status" value="1"/>
</dbReference>
<evidence type="ECO:0000256" key="1">
    <source>
        <dbReference type="ARBA" id="ARBA00022737"/>
    </source>
</evidence>
<dbReference type="GO" id="GO:0005886">
    <property type="term" value="C:plasma membrane"/>
    <property type="evidence" value="ECO:0007669"/>
    <property type="project" value="TreeGrafter"/>
</dbReference>
<dbReference type="SUPFAM" id="SSF50156">
    <property type="entry name" value="PDZ domain-like"/>
    <property type="match status" value="1"/>
</dbReference>
<dbReference type="FunFam" id="2.30.42.10:FF:000043">
    <property type="entry name" value="Syntenin-1 isoform X1"/>
    <property type="match status" value="1"/>
</dbReference>
<dbReference type="AlphaFoldDB" id="A0A673K827"/>
<dbReference type="PANTHER" id="PTHR12345:SF17">
    <property type="entry name" value="SDCBP PROTEIN"/>
    <property type="match status" value="1"/>
</dbReference>
<dbReference type="CDD" id="cd06794">
    <property type="entry name" value="PDZ2_syntenin-like"/>
    <property type="match status" value="1"/>
</dbReference>
<evidence type="ECO:0000313" key="4">
    <source>
        <dbReference type="Proteomes" id="UP000472270"/>
    </source>
</evidence>
<dbReference type="InterPro" id="IPR036034">
    <property type="entry name" value="PDZ_sf"/>
</dbReference>
<reference evidence="3" key="1">
    <citation type="submission" date="2025-08" db="UniProtKB">
        <authorList>
            <consortium name="Ensembl"/>
        </authorList>
    </citation>
    <scope>IDENTIFICATION</scope>
</reference>
<sequence length="235" mass="25761">MSLYPSLEDLKVDKVIRAQSQFANATSSTPAITQGVYQPQPATQGMPSSTLYPNLEELGDYMGLSLNSDEVQRNLALVPVADNVRGGCVSVLLGVFFSLNSSNWPQSVLFFSTPFLEAEIISFVYILCSRPFQRTVTMHKDSSGHVGFIFKSGRITSLVKDGSAARNGLLTDHFICEINGQNVIGLKDTQIKDILTTSPTAMTITIMPKFIYEHMIKKMSSGLLKSSMDHSVPEV</sequence>
<dbReference type="Gene3D" id="2.30.42.10">
    <property type="match status" value="1"/>
</dbReference>
<feature type="domain" description="PDZ" evidence="2">
    <location>
        <begin position="135"/>
        <end position="210"/>
    </location>
</feature>
<gene>
    <name evidence="3" type="primary">LOC107747987</name>
</gene>
<proteinExistence type="predicted"/>
<protein>
    <submittedName>
        <fullName evidence="3">Syntenin-1-like</fullName>
    </submittedName>
</protein>
<dbReference type="Ensembl" id="ENSSRHT00000064319.1">
    <property type="protein sequence ID" value="ENSSRHP00000062588.1"/>
    <property type="gene ID" value="ENSSRHG00000031178.1"/>
</dbReference>
<name>A0A673K827_9TELE</name>
<accession>A0A673K827</accession>
<reference evidence="3" key="2">
    <citation type="submission" date="2025-09" db="UniProtKB">
        <authorList>
            <consortium name="Ensembl"/>
        </authorList>
    </citation>
    <scope>IDENTIFICATION</scope>
</reference>
<evidence type="ECO:0000313" key="3">
    <source>
        <dbReference type="Ensembl" id="ENSSRHP00000062588.1"/>
    </source>
</evidence>
<dbReference type="GO" id="GO:0005737">
    <property type="term" value="C:cytoplasm"/>
    <property type="evidence" value="ECO:0007669"/>
    <property type="project" value="TreeGrafter"/>
</dbReference>
<dbReference type="InterPro" id="IPR001478">
    <property type="entry name" value="PDZ"/>
</dbReference>
<evidence type="ECO:0000259" key="2">
    <source>
        <dbReference type="PROSITE" id="PS50106"/>
    </source>
</evidence>
<dbReference type="Pfam" id="PF00595">
    <property type="entry name" value="PDZ"/>
    <property type="match status" value="1"/>
</dbReference>
<dbReference type="SMART" id="SM00228">
    <property type="entry name" value="PDZ"/>
    <property type="match status" value="1"/>
</dbReference>
<dbReference type="PROSITE" id="PS50106">
    <property type="entry name" value="PDZ"/>
    <property type="match status" value="1"/>
</dbReference>
<dbReference type="Proteomes" id="UP000472270">
    <property type="component" value="Unassembled WGS sequence"/>
</dbReference>
<keyword evidence="4" id="KW-1185">Reference proteome</keyword>
<keyword evidence="1" id="KW-0677">Repeat</keyword>